<evidence type="ECO:0000256" key="4">
    <source>
        <dbReference type="ARBA" id="ARBA00007718"/>
    </source>
</evidence>
<dbReference type="PROSITE" id="PS00534">
    <property type="entry name" value="FERROCHELATASE"/>
    <property type="match status" value="1"/>
</dbReference>
<dbReference type="Proteomes" id="UP000559027">
    <property type="component" value="Unassembled WGS sequence"/>
</dbReference>
<evidence type="ECO:0000313" key="24">
    <source>
        <dbReference type="Proteomes" id="UP000559027"/>
    </source>
</evidence>
<evidence type="ECO:0000256" key="16">
    <source>
        <dbReference type="ARBA" id="ARBA00023136"/>
    </source>
</evidence>
<sequence>MAPTAIVMLNMGGPSTVPETRDFLTNLFSDGDLIPLPFQRVLAPIIARRRTPQIEKQYEDIGGGSPILHYTQLQGDAMAKLLDELHPETAPHKAYVAFRYARPLTEQTARELKADGVKRAVAFTQYPQYSCSTTGSSLNELFRRGKAGEMGDIEWSVIDRWGTHPGFVEAVAQNVEAALAKFPEATRSDTVLLFSAHSLPMSVVNRGDPYILEVSASVAAVMERLGHSNPYRLVWQSQVGPSAWMGMQTNEAIKGLARLGKKQVVLIPIAFTSDHIETLYELDLEYVKEARELGMEVQRADSLNDSPVFIRALADITAQHLRECQVGKGGTTTVHSLPYPIMPSSTTVSSPGKVLVAGGYLVLDPAYSGTVISTSSRFYTVVQTDASAGPNTIRVRSPQFNGAIWNYIVKTDAEVVVEPGLKKWVVLRLTKNKFVQLAIEKTVKLGIEVRGATAIQESISSGLDIVIVGDNDFYSQRATLESLNLPRTLGSLKTIKPFVTTGVNLSDVHKTGLGSSAALITSLVSALLVQLSILPASALSGEQEEETGKSSNRTRNAGEGKRLAHNLAQYVHCLAQGKVGSGFDVSAAVFGSHLYTRFEPEVLRPLVDDATAKHQALVPVLSPANPSWNYSVEPFSLPPLTRIMLADVDAGSDTPSLVGKVLKWRKENSVEADTLWREIDQLNQSLAQTLLHITKLHTNDPVNYGAAVKYLSSLQPIQWVANPWQPPSEIPIVEAFYDAHRISQAVRAKMRQMGVLAGVPIEPPEQTKLLDTCVSQAGIIGGGVPGAGGYDAIWLLVCDPVDCSPDQRPTERIEHVWSNYKGLNVSPLLASESTACGTRLENLEDVPGLKDAVAITSAQ</sequence>
<dbReference type="FunFam" id="3.40.50.1400:FF:000003">
    <property type="entry name" value="Ferrochelatase"/>
    <property type="match status" value="1"/>
</dbReference>
<dbReference type="CDD" id="cd03411">
    <property type="entry name" value="Ferrochelatase_N"/>
    <property type="match status" value="1"/>
</dbReference>
<dbReference type="PANTHER" id="PTHR31814:SF2">
    <property type="entry name" value="PHOSPHOMEVALONATE KINASE"/>
    <property type="match status" value="1"/>
</dbReference>
<evidence type="ECO:0000256" key="3">
    <source>
        <dbReference type="ARBA" id="ARBA00005017"/>
    </source>
</evidence>
<dbReference type="OrthoDB" id="10262935at2759"/>
<evidence type="ECO:0000256" key="11">
    <source>
        <dbReference type="ARBA" id="ARBA00022840"/>
    </source>
</evidence>
<dbReference type="GO" id="GO:0005777">
    <property type="term" value="C:peroxisome"/>
    <property type="evidence" value="ECO:0007669"/>
    <property type="project" value="TreeGrafter"/>
</dbReference>
<dbReference type="GO" id="GO:0004631">
    <property type="term" value="F:phosphomevalonate kinase activity"/>
    <property type="evidence" value="ECO:0007669"/>
    <property type="project" value="UniProtKB-EC"/>
</dbReference>
<dbReference type="PANTHER" id="PTHR31814">
    <property type="match status" value="1"/>
</dbReference>
<feature type="domain" description="GHMP kinase C-terminal" evidence="22">
    <location>
        <begin position="746"/>
        <end position="797"/>
    </location>
</feature>
<keyword evidence="11" id="KW-0067">ATP-binding</keyword>
<dbReference type="GO" id="GO:0005743">
    <property type="term" value="C:mitochondrial inner membrane"/>
    <property type="evidence" value="ECO:0007669"/>
    <property type="project" value="UniProtKB-SubCell"/>
</dbReference>
<keyword evidence="14" id="KW-0496">Mitochondrion</keyword>
<dbReference type="InterPro" id="IPR020568">
    <property type="entry name" value="Ribosomal_Su5_D2-typ_SF"/>
</dbReference>
<keyword evidence="10" id="KW-0999">Mitochondrion inner membrane</keyword>
<proteinExistence type="inferred from homology"/>
<reference evidence="23 24" key="1">
    <citation type="journal article" date="2020" name="ISME J.">
        <title>Uncovering the hidden diversity of litter-decomposition mechanisms in mushroom-forming fungi.</title>
        <authorList>
            <person name="Floudas D."/>
            <person name="Bentzer J."/>
            <person name="Ahren D."/>
            <person name="Johansson T."/>
            <person name="Persson P."/>
            <person name="Tunlid A."/>
        </authorList>
    </citation>
    <scope>NUCLEOTIDE SEQUENCE [LARGE SCALE GENOMIC DNA]</scope>
    <source>
        <strain evidence="23 24">CBS 146.42</strain>
    </source>
</reference>
<accession>A0A8H5DA46</accession>
<comment type="pathway">
    <text evidence="2">Porphyrin-containing compound metabolism; protoheme biosynthesis; protoheme from protoporphyrin-IX: step 1/1.</text>
</comment>
<dbReference type="CDD" id="cd00419">
    <property type="entry name" value="Ferrochelatase_C"/>
    <property type="match status" value="1"/>
</dbReference>
<evidence type="ECO:0000256" key="12">
    <source>
        <dbReference type="ARBA" id="ARBA00022946"/>
    </source>
</evidence>
<dbReference type="GO" id="GO:0006696">
    <property type="term" value="P:ergosterol biosynthetic process"/>
    <property type="evidence" value="ECO:0007669"/>
    <property type="project" value="TreeGrafter"/>
</dbReference>
<dbReference type="InterPro" id="IPR001015">
    <property type="entry name" value="Ferrochelatase"/>
</dbReference>
<organism evidence="23 24">
    <name type="scientific">Leucocoprinus leucothites</name>
    <dbReference type="NCBI Taxonomy" id="201217"/>
    <lineage>
        <taxon>Eukaryota</taxon>
        <taxon>Fungi</taxon>
        <taxon>Dikarya</taxon>
        <taxon>Basidiomycota</taxon>
        <taxon>Agaricomycotina</taxon>
        <taxon>Agaricomycetes</taxon>
        <taxon>Agaricomycetidae</taxon>
        <taxon>Agaricales</taxon>
        <taxon>Agaricineae</taxon>
        <taxon>Agaricaceae</taxon>
        <taxon>Leucocoprinus</taxon>
    </lineage>
</organism>
<dbReference type="Gene3D" id="3.30.230.10">
    <property type="match status" value="1"/>
</dbReference>
<evidence type="ECO:0000256" key="1">
    <source>
        <dbReference type="ARBA" id="ARBA00004443"/>
    </source>
</evidence>
<keyword evidence="15" id="KW-0350">Heme biosynthesis</keyword>
<comment type="subcellular location">
    <subcellularLocation>
        <location evidence="1">Mitochondrion inner membrane</location>
        <topology evidence="1">Peripheral membrane protein</topology>
        <orientation evidence="1">Matrix side</orientation>
    </subcellularLocation>
</comment>
<comment type="caution">
    <text evidence="23">The sequence shown here is derived from an EMBL/GenBank/DDBJ whole genome shotgun (WGS) entry which is preliminary data.</text>
</comment>
<evidence type="ECO:0000256" key="9">
    <source>
        <dbReference type="ARBA" id="ARBA00022777"/>
    </source>
</evidence>
<keyword evidence="8" id="KW-0547">Nucleotide-binding</keyword>
<comment type="pathway">
    <text evidence="3">Isoprenoid biosynthesis; isopentenyl diphosphate biosynthesis via mevalonate pathway; isopentenyl diphosphate from (R)-mevalonate: step 2/3.</text>
</comment>
<keyword evidence="9" id="KW-0418">Kinase</keyword>
<dbReference type="GO" id="GO:0005524">
    <property type="term" value="F:ATP binding"/>
    <property type="evidence" value="ECO:0007669"/>
    <property type="project" value="UniProtKB-KW"/>
</dbReference>
<dbReference type="EC" id="4.98.1.1" evidence="21"/>
<dbReference type="GO" id="GO:0010142">
    <property type="term" value="P:farnesyl diphosphate biosynthetic process, mevalonate pathway"/>
    <property type="evidence" value="ECO:0007669"/>
    <property type="project" value="TreeGrafter"/>
</dbReference>
<keyword evidence="17" id="KW-0456">Lyase</keyword>
<evidence type="ECO:0000256" key="6">
    <source>
        <dbReference type="ARBA" id="ARBA00021249"/>
    </source>
</evidence>
<evidence type="ECO:0000256" key="15">
    <source>
        <dbReference type="ARBA" id="ARBA00023133"/>
    </source>
</evidence>
<keyword evidence="13" id="KW-0408">Iron</keyword>
<dbReference type="EC" id="2.7.4.2" evidence="5"/>
<dbReference type="GO" id="GO:0004325">
    <property type="term" value="F:ferrochelatase activity"/>
    <property type="evidence" value="ECO:0007669"/>
    <property type="project" value="UniProtKB-EC"/>
</dbReference>
<evidence type="ECO:0000256" key="2">
    <source>
        <dbReference type="ARBA" id="ARBA00004943"/>
    </source>
</evidence>
<dbReference type="AlphaFoldDB" id="A0A8H5DA46"/>
<evidence type="ECO:0000256" key="20">
    <source>
        <dbReference type="ARBA" id="ARBA00032440"/>
    </source>
</evidence>
<evidence type="ECO:0000256" key="17">
    <source>
        <dbReference type="ARBA" id="ARBA00023239"/>
    </source>
</evidence>
<keyword evidence="12" id="KW-0809">Transit peptide</keyword>
<evidence type="ECO:0000256" key="19">
    <source>
        <dbReference type="ARBA" id="ARBA00029619"/>
    </source>
</evidence>
<keyword evidence="24" id="KW-1185">Reference proteome</keyword>
<dbReference type="NCBIfam" id="TIGR00109">
    <property type="entry name" value="hemH"/>
    <property type="match status" value="1"/>
</dbReference>
<evidence type="ECO:0000259" key="22">
    <source>
        <dbReference type="Pfam" id="PF08544"/>
    </source>
</evidence>
<keyword evidence="18" id="KW-0627">Porphyrin biosynthesis</keyword>
<dbReference type="InterPro" id="IPR013750">
    <property type="entry name" value="GHMP_kinase_C_dom"/>
</dbReference>
<dbReference type="UniPathway" id="UPA00252">
    <property type="reaction ID" value="UER00325"/>
</dbReference>
<dbReference type="InterPro" id="IPR014721">
    <property type="entry name" value="Ribsml_uS5_D2-typ_fold_subgr"/>
</dbReference>
<dbReference type="InterPro" id="IPR035102">
    <property type="entry name" value="Phosphomevalonate_kinase"/>
</dbReference>
<evidence type="ECO:0000313" key="23">
    <source>
        <dbReference type="EMBL" id="KAF5355087.1"/>
    </source>
</evidence>
<dbReference type="InterPro" id="IPR019772">
    <property type="entry name" value="Ferrochelatase_AS"/>
</dbReference>
<evidence type="ECO:0000256" key="14">
    <source>
        <dbReference type="ARBA" id="ARBA00023128"/>
    </source>
</evidence>
<protein>
    <recommendedName>
        <fullName evidence="6">Ferrochelatase, mitochondrial</fullName>
        <ecNumber evidence="5">2.7.4.2</ecNumber>
        <ecNumber evidence="21">4.98.1.1</ecNumber>
    </recommendedName>
    <alternativeName>
        <fullName evidence="20">Heme synthase</fullName>
    </alternativeName>
    <alternativeName>
        <fullName evidence="19">Protoheme ferro-lyase</fullName>
    </alternativeName>
</protein>
<evidence type="ECO:0000256" key="18">
    <source>
        <dbReference type="ARBA" id="ARBA00023244"/>
    </source>
</evidence>
<dbReference type="SUPFAM" id="SSF54211">
    <property type="entry name" value="Ribosomal protein S5 domain 2-like"/>
    <property type="match status" value="1"/>
</dbReference>
<dbReference type="SUPFAM" id="SSF53800">
    <property type="entry name" value="Chelatase"/>
    <property type="match status" value="1"/>
</dbReference>
<evidence type="ECO:0000256" key="7">
    <source>
        <dbReference type="ARBA" id="ARBA00022679"/>
    </source>
</evidence>
<dbReference type="InterPro" id="IPR033644">
    <property type="entry name" value="Ferrochelatase_C"/>
</dbReference>
<dbReference type="EMBL" id="JAACJO010000008">
    <property type="protein sequence ID" value="KAF5355087.1"/>
    <property type="molecule type" value="Genomic_DNA"/>
</dbReference>
<comment type="similarity">
    <text evidence="4">Belongs to the ferrochelatase family.</text>
</comment>
<keyword evidence="16" id="KW-0472">Membrane</keyword>
<evidence type="ECO:0000256" key="13">
    <source>
        <dbReference type="ARBA" id="ARBA00023004"/>
    </source>
</evidence>
<dbReference type="UniPathway" id="UPA00057">
    <property type="reaction ID" value="UER00099"/>
</dbReference>
<gene>
    <name evidence="23" type="ORF">D9756_005282</name>
</gene>
<evidence type="ECO:0000256" key="10">
    <source>
        <dbReference type="ARBA" id="ARBA00022792"/>
    </source>
</evidence>
<dbReference type="Pfam" id="PF00762">
    <property type="entry name" value="Ferrochelatase"/>
    <property type="match status" value="1"/>
</dbReference>
<dbReference type="HAMAP" id="MF_00323">
    <property type="entry name" value="Ferrochelatase"/>
    <property type="match status" value="1"/>
</dbReference>
<dbReference type="InterPro" id="IPR033659">
    <property type="entry name" value="Ferrochelatase_N"/>
</dbReference>
<dbReference type="GO" id="GO:0019287">
    <property type="term" value="P:isopentenyl diphosphate biosynthetic process, mevalonate pathway"/>
    <property type="evidence" value="ECO:0007669"/>
    <property type="project" value="UniProtKB-UniPathway"/>
</dbReference>
<keyword evidence="7" id="KW-0808">Transferase</keyword>
<dbReference type="Gene3D" id="3.40.50.1400">
    <property type="match status" value="2"/>
</dbReference>
<dbReference type="GO" id="GO:0006783">
    <property type="term" value="P:heme biosynthetic process"/>
    <property type="evidence" value="ECO:0007669"/>
    <property type="project" value="UniProtKB-KW"/>
</dbReference>
<evidence type="ECO:0000256" key="21">
    <source>
        <dbReference type="ARBA" id="ARBA00034332"/>
    </source>
</evidence>
<evidence type="ECO:0000256" key="5">
    <source>
        <dbReference type="ARBA" id="ARBA00012958"/>
    </source>
</evidence>
<name>A0A8H5DA46_9AGAR</name>
<dbReference type="Pfam" id="PF08544">
    <property type="entry name" value="GHMP_kinases_C"/>
    <property type="match status" value="1"/>
</dbReference>
<evidence type="ECO:0000256" key="8">
    <source>
        <dbReference type="ARBA" id="ARBA00022741"/>
    </source>
</evidence>